<organism evidence="4 5">
    <name type="scientific">Metschnikowia bicuspidata var. bicuspidata NRRL YB-4993</name>
    <dbReference type="NCBI Taxonomy" id="869754"/>
    <lineage>
        <taxon>Eukaryota</taxon>
        <taxon>Fungi</taxon>
        <taxon>Dikarya</taxon>
        <taxon>Ascomycota</taxon>
        <taxon>Saccharomycotina</taxon>
        <taxon>Pichiomycetes</taxon>
        <taxon>Metschnikowiaceae</taxon>
        <taxon>Metschnikowia</taxon>
    </lineage>
</organism>
<gene>
    <name evidence="4" type="ORF">METBIDRAFT_16148</name>
</gene>
<sequence length="375" mass="43237">AGFGFPYLFNLDNEGMMFLECYREQYSTFISIGLDTLNYFIKTFLSIAALNEGITYALTAWGGFFIELRKPRSNFTKPWQYMQKATKCMCKQMGDYLRPNDKHQFFVLFAFYLIFIGIEVCTGDVRNWRGFMTQCSLLIQSYGGILKVTDLFGFSNDIKWLISDFKFHDLLSSKCLLEGPVFAAEEYEQALLPRPEYGIDPLQGIVGPLYDIIGAMGKARAELGQKWAYLDRRARAKDPRMQELTLIYYENTQRVIDEFKHKITECKPLPVHLELLQEDEQNCKLHVALFELYTHVCRIQLATSLEKSPPNCVLQQHLLHQALGILDVLQGTKFKVSLSLALLVCGMTCCTAHDRALMTQRFRLHLNQYEIGNLQ</sequence>
<dbReference type="AlphaFoldDB" id="A0A1A0H8U6"/>
<keyword evidence="5" id="KW-1185">Reference proteome</keyword>
<dbReference type="GeneID" id="30027600"/>
<evidence type="ECO:0000313" key="5">
    <source>
        <dbReference type="Proteomes" id="UP000092555"/>
    </source>
</evidence>
<dbReference type="PANTHER" id="PTHR37534:SF7">
    <property type="entry name" value="TRANSCRIPTIONAL ACTIVATOR PROTEIN UGA3"/>
    <property type="match status" value="1"/>
</dbReference>
<proteinExistence type="predicted"/>
<protein>
    <submittedName>
        <fullName evidence="4">Uncharacterized protein</fullName>
    </submittedName>
</protein>
<evidence type="ECO:0000256" key="3">
    <source>
        <dbReference type="SAM" id="Phobius"/>
    </source>
</evidence>
<feature type="non-terminal residue" evidence="4">
    <location>
        <position position="375"/>
    </location>
</feature>
<keyword evidence="3" id="KW-1133">Transmembrane helix</keyword>
<dbReference type="EMBL" id="LXTC01000004">
    <property type="protein sequence ID" value="OBA20308.1"/>
    <property type="molecule type" value="Genomic_DNA"/>
</dbReference>
<name>A0A1A0H8U6_9ASCO</name>
<feature type="transmembrane region" description="Helical" evidence="3">
    <location>
        <begin position="103"/>
        <end position="122"/>
    </location>
</feature>
<comment type="caution">
    <text evidence="4">The sequence shown here is derived from an EMBL/GenBank/DDBJ whole genome shotgun (WGS) entry which is preliminary data.</text>
</comment>
<dbReference type="InterPro" id="IPR021858">
    <property type="entry name" value="Fun_TF"/>
</dbReference>
<evidence type="ECO:0000256" key="2">
    <source>
        <dbReference type="ARBA" id="ARBA00023242"/>
    </source>
</evidence>
<keyword evidence="2" id="KW-0539">Nucleus</keyword>
<dbReference type="GO" id="GO:0000976">
    <property type="term" value="F:transcription cis-regulatory region binding"/>
    <property type="evidence" value="ECO:0007669"/>
    <property type="project" value="TreeGrafter"/>
</dbReference>
<dbReference type="Proteomes" id="UP000092555">
    <property type="component" value="Unassembled WGS sequence"/>
</dbReference>
<feature type="non-terminal residue" evidence="4">
    <location>
        <position position="1"/>
    </location>
</feature>
<keyword evidence="3" id="KW-0472">Membrane</keyword>
<keyword evidence="3" id="KW-0812">Transmembrane</keyword>
<dbReference type="GO" id="GO:0005634">
    <property type="term" value="C:nucleus"/>
    <property type="evidence" value="ECO:0007669"/>
    <property type="project" value="UniProtKB-SubCell"/>
</dbReference>
<evidence type="ECO:0000256" key="1">
    <source>
        <dbReference type="ARBA" id="ARBA00004123"/>
    </source>
</evidence>
<accession>A0A1A0H8U6</accession>
<dbReference type="PANTHER" id="PTHR37534">
    <property type="entry name" value="TRANSCRIPTIONAL ACTIVATOR PROTEIN UGA3"/>
    <property type="match status" value="1"/>
</dbReference>
<dbReference type="OrthoDB" id="5419315at2759"/>
<comment type="subcellular location">
    <subcellularLocation>
        <location evidence="1">Nucleus</location>
    </subcellularLocation>
</comment>
<dbReference type="Pfam" id="PF11951">
    <property type="entry name" value="Fungal_trans_2"/>
    <property type="match status" value="1"/>
</dbReference>
<dbReference type="RefSeq" id="XP_018710830.1">
    <property type="nucleotide sequence ID" value="XM_018854624.1"/>
</dbReference>
<dbReference type="GO" id="GO:0003700">
    <property type="term" value="F:DNA-binding transcription factor activity"/>
    <property type="evidence" value="ECO:0007669"/>
    <property type="project" value="TreeGrafter"/>
</dbReference>
<evidence type="ECO:0000313" key="4">
    <source>
        <dbReference type="EMBL" id="OBA20308.1"/>
    </source>
</evidence>
<dbReference type="GO" id="GO:0045944">
    <property type="term" value="P:positive regulation of transcription by RNA polymerase II"/>
    <property type="evidence" value="ECO:0007669"/>
    <property type="project" value="TreeGrafter"/>
</dbReference>
<reference evidence="4 5" key="1">
    <citation type="submission" date="2016-05" db="EMBL/GenBank/DDBJ databases">
        <title>Comparative genomics of biotechnologically important yeasts.</title>
        <authorList>
            <consortium name="DOE Joint Genome Institute"/>
            <person name="Riley R."/>
            <person name="Haridas S."/>
            <person name="Wolfe K.H."/>
            <person name="Lopes M.R."/>
            <person name="Hittinger C.T."/>
            <person name="Goker M."/>
            <person name="Salamov A."/>
            <person name="Wisecaver J."/>
            <person name="Long T.M."/>
            <person name="Aerts A.L."/>
            <person name="Barry K."/>
            <person name="Choi C."/>
            <person name="Clum A."/>
            <person name="Coughlan A.Y."/>
            <person name="Deshpande S."/>
            <person name="Douglass A.P."/>
            <person name="Hanson S.J."/>
            <person name="Klenk H.-P."/>
            <person name="LaButti K."/>
            <person name="Lapidus A."/>
            <person name="Lindquist E."/>
            <person name="Lipzen A."/>
            <person name="Meier-kolthoff J.P."/>
            <person name="Ohm R.A."/>
            <person name="Otillar R.P."/>
            <person name="Pangilinan J."/>
            <person name="Peng Y."/>
            <person name="Rokas A."/>
            <person name="Rosa C.A."/>
            <person name="Scheuner C."/>
            <person name="Sibirny A.A."/>
            <person name="Slot J.C."/>
            <person name="Stielow J.B."/>
            <person name="Sun H."/>
            <person name="Kurtzman C.P."/>
            <person name="Blackwell M."/>
            <person name="Grigoriev I.V."/>
            <person name="Jeffries T.W."/>
        </authorList>
    </citation>
    <scope>NUCLEOTIDE SEQUENCE [LARGE SCALE GENOMIC DNA]</scope>
    <source>
        <strain evidence="4 5">NRRL YB-4993</strain>
    </source>
</reference>